<reference evidence="1" key="2">
    <citation type="submission" date="2025-08" db="UniProtKB">
        <authorList>
            <consortium name="Ensembl"/>
        </authorList>
    </citation>
    <scope>IDENTIFICATION</scope>
</reference>
<name>A0A8C8U9V8_PERMB</name>
<organism evidence="1 2">
    <name type="scientific">Peromyscus maniculatus bairdii</name>
    <name type="common">Prairie deer mouse</name>
    <dbReference type="NCBI Taxonomy" id="230844"/>
    <lineage>
        <taxon>Eukaryota</taxon>
        <taxon>Metazoa</taxon>
        <taxon>Chordata</taxon>
        <taxon>Craniata</taxon>
        <taxon>Vertebrata</taxon>
        <taxon>Euteleostomi</taxon>
        <taxon>Mammalia</taxon>
        <taxon>Eutheria</taxon>
        <taxon>Euarchontoglires</taxon>
        <taxon>Glires</taxon>
        <taxon>Rodentia</taxon>
        <taxon>Myomorpha</taxon>
        <taxon>Muroidea</taxon>
        <taxon>Cricetidae</taxon>
        <taxon>Neotominae</taxon>
        <taxon>Peromyscus</taxon>
    </lineage>
</organism>
<proteinExistence type="predicted"/>
<sequence>MQELLLQYRILPISQARHSCSSSLQGLHQAYIPLPCRDIGHLGMIKTIPEQPKDYWQKP</sequence>
<accession>A0A8C8U9V8</accession>
<dbReference type="Ensembl" id="ENSPEMT00000041590.1">
    <property type="protein sequence ID" value="ENSPEMP00000029143.1"/>
    <property type="gene ID" value="ENSPEMG00000026744.1"/>
</dbReference>
<reference evidence="1" key="3">
    <citation type="submission" date="2025-09" db="UniProtKB">
        <authorList>
            <consortium name="Ensembl"/>
        </authorList>
    </citation>
    <scope>IDENTIFICATION</scope>
</reference>
<keyword evidence="2" id="KW-1185">Reference proteome</keyword>
<dbReference type="Proteomes" id="UP000694547">
    <property type="component" value="Chromosome 19"/>
</dbReference>
<reference evidence="1 2" key="1">
    <citation type="submission" date="2018-10" db="EMBL/GenBank/DDBJ databases">
        <title>Improved assembly of the deer mouse Peromyscus maniculatus genome.</title>
        <authorList>
            <person name="Lassance J.-M."/>
            <person name="Hoekstra H.E."/>
        </authorList>
    </citation>
    <scope>NUCLEOTIDE SEQUENCE [LARGE SCALE GENOMIC DNA]</scope>
</reference>
<protein>
    <submittedName>
        <fullName evidence="1">Uncharacterized protein</fullName>
    </submittedName>
</protein>
<evidence type="ECO:0000313" key="2">
    <source>
        <dbReference type="Proteomes" id="UP000694547"/>
    </source>
</evidence>
<evidence type="ECO:0000313" key="1">
    <source>
        <dbReference type="Ensembl" id="ENSPEMP00000029143.1"/>
    </source>
</evidence>
<dbReference type="GeneTree" id="ENSGT00960000189334"/>
<dbReference type="AlphaFoldDB" id="A0A8C8U9V8"/>